<accession>A0A411WWJ7</accession>
<dbReference type="Gene3D" id="1.20.140.10">
    <property type="entry name" value="Butyryl-CoA Dehydrogenase, subunit A, domain 3"/>
    <property type="match status" value="1"/>
</dbReference>
<reference evidence="4" key="3">
    <citation type="submission" date="2022-12" db="EMBL/GenBank/DDBJ databases">
        <authorList>
            <person name="Sun Q."/>
            <person name="Kim S."/>
        </authorList>
    </citation>
    <scope>NUCLEOTIDE SEQUENCE</scope>
    <source>
        <strain evidence="4">KCTC 12343</strain>
    </source>
</reference>
<dbReference type="SUPFAM" id="SSF56645">
    <property type="entry name" value="Acyl-CoA dehydrogenase NM domain-like"/>
    <property type="match status" value="1"/>
</dbReference>
<dbReference type="SUPFAM" id="SSF47203">
    <property type="entry name" value="Acyl-CoA dehydrogenase C-terminal domain-like"/>
    <property type="match status" value="1"/>
</dbReference>
<evidence type="ECO:0000313" key="7">
    <source>
        <dbReference type="Proteomes" id="UP000628442"/>
    </source>
</evidence>
<reference evidence="4" key="1">
    <citation type="journal article" date="2014" name="Int. J. Syst. Evol. Microbiol.">
        <title>Complete genome sequence of Corynebacterium casei LMG S-19264T (=DSM 44701T), isolated from a smear-ripened cheese.</title>
        <authorList>
            <consortium name="US DOE Joint Genome Institute (JGI-PGF)"/>
            <person name="Walter F."/>
            <person name="Albersmeier A."/>
            <person name="Kalinowski J."/>
            <person name="Ruckert C."/>
        </authorList>
    </citation>
    <scope>NUCLEOTIDE SEQUENCE</scope>
    <source>
        <strain evidence="4">KCTC 12343</strain>
    </source>
</reference>
<dbReference type="PANTHER" id="PTHR43884:SF12">
    <property type="entry name" value="ISOVALERYL-COA DEHYDROGENASE, MITOCHONDRIAL-RELATED"/>
    <property type="match status" value="1"/>
</dbReference>
<dbReference type="PANTHER" id="PTHR43884">
    <property type="entry name" value="ACYL-COA DEHYDROGENASE"/>
    <property type="match status" value="1"/>
</dbReference>
<dbReference type="InterPro" id="IPR046373">
    <property type="entry name" value="Acyl-CoA_Oxase/DH_mid-dom_sf"/>
</dbReference>
<dbReference type="RefSeq" id="WP_131145134.1">
    <property type="nucleotide sequence ID" value="NZ_BMWV01000007.1"/>
</dbReference>
<evidence type="ECO:0000256" key="1">
    <source>
        <dbReference type="ARBA" id="ARBA00023002"/>
    </source>
</evidence>
<keyword evidence="4" id="KW-0503">Monooxygenase</keyword>
<dbReference type="Gene3D" id="2.40.110.10">
    <property type="entry name" value="Butyryl-CoA Dehydrogenase, subunit A, domain 2"/>
    <property type="match status" value="1"/>
</dbReference>
<dbReference type="Gene3D" id="1.10.540.10">
    <property type="entry name" value="Acyl-CoA dehydrogenase/oxidase, N-terminal domain"/>
    <property type="match status" value="1"/>
</dbReference>
<keyword evidence="1" id="KW-0560">Oxidoreductase</keyword>
<dbReference type="InterPro" id="IPR013786">
    <property type="entry name" value="AcylCoA_DH/ox_N"/>
</dbReference>
<dbReference type="InterPro" id="IPR037069">
    <property type="entry name" value="AcylCoA_DH/ox_N_sf"/>
</dbReference>
<dbReference type="PIRSF" id="PIRSF016578">
    <property type="entry name" value="HsaA"/>
    <property type="match status" value="1"/>
</dbReference>
<feature type="domain" description="Acyl-CoA dehydrogenase C-terminal" evidence="3">
    <location>
        <begin position="255"/>
        <end position="386"/>
    </location>
</feature>
<dbReference type="AlphaFoldDB" id="A0A411WWJ7"/>
<dbReference type="GO" id="GO:0004497">
    <property type="term" value="F:monooxygenase activity"/>
    <property type="evidence" value="ECO:0007669"/>
    <property type="project" value="UniProtKB-KW"/>
</dbReference>
<evidence type="ECO:0000313" key="6">
    <source>
        <dbReference type="Proteomes" id="UP000292307"/>
    </source>
</evidence>
<reference evidence="5 6" key="2">
    <citation type="submission" date="2019-02" db="EMBL/GenBank/DDBJ databases">
        <title>Draft Genome Sequences of Six Type Strains of the Genus Massilia.</title>
        <authorList>
            <person name="Miess H."/>
            <person name="Frediansyhah A."/>
            <person name="Gross H."/>
        </authorList>
    </citation>
    <scope>NUCLEOTIDE SEQUENCE [LARGE SCALE GENOMIC DNA]</scope>
    <source>
        <strain evidence="5 6">DSM 17472</strain>
    </source>
</reference>
<dbReference type="EMBL" id="BMWV01000007">
    <property type="protein sequence ID" value="GGY47398.1"/>
    <property type="molecule type" value="Genomic_DNA"/>
</dbReference>
<dbReference type="GO" id="GO:0050660">
    <property type="term" value="F:flavin adenine dinucleotide binding"/>
    <property type="evidence" value="ECO:0007669"/>
    <property type="project" value="InterPro"/>
</dbReference>
<dbReference type="EMBL" id="CP036401">
    <property type="protein sequence ID" value="QBI01008.1"/>
    <property type="molecule type" value="Genomic_DNA"/>
</dbReference>
<proteinExistence type="predicted"/>
<dbReference type="Proteomes" id="UP000628442">
    <property type="component" value="Unassembled WGS sequence"/>
</dbReference>
<dbReference type="OrthoDB" id="571684at2"/>
<dbReference type="GO" id="GO:0006552">
    <property type="term" value="P:L-leucine catabolic process"/>
    <property type="evidence" value="ECO:0007669"/>
    <property type="project" value="TreeGrafter"/>
</dbReference>
<dbReference type="InterPro" id="IPR009100">
    <property type="entry name" value="AcylCoA_DH/oxidase_NM_dom_sf"/>
</dbReference>
<sequence length="411" mass="44095">MNAPESVLPNILPLAAPPAGPQATPRADPLAVAAALAAELATTAIERDAAGGHARHERQLIRASGLLAMSIPTDFGGHGAGWDTTLQAVRILARADSALAHVFGFHHLQLAGIQLYGTQQQQRHLLHASVDDGLFWGNALNPLDRRLVATDAKGGFLLDGIKSFASGSVGSDWLTISAWYEPTQAPLIGVLPTGADGVDVRADWDAFGQKQTDSGTVQFHNTLLPIGLVLQQPGQPATPLSTVRSQVAQLIMTNLYLGIAEGAFAAARDYTVGEARPWFAAGVATAADDPFIQHRYGELWTLLRPAVVLADHAGRELERVFRRGHDVTARERGELAIAGAEAKVLAHRAAIEIGSQLFELTGARSTSARFGFDRYWRNARVHTLHDPVDYKYRDLGRYALSGTLPEPGPYS</sequence>
<keyword evidence="6" id="KW-1185">Reference proteome</keyword>
<name>A0A411WWJ7_9BURK</name>
<feature type="domain" description="Acyl-CoA dehydrogenase/oxidase N-terminal" evidence="2">
    <location>
        <begin position="32"/>
        <end position="128"/>
    </location>
</feature>
<dbReference type="GO" id="GO:0008470">
    <property type="term" value="F:3-methylbutanoyl-CoA dehydrogenase activity"/>
    <property type="evidence" value="ECO:0007669"/>
    <property type="project" value="TreeGrafter"/>
</dbReference>
<evidence type="ECO:0000313" key="4">
    <source>
        <dbReference type="EMBL" id="GGY47398.1"/>
    </source>
</evidence>
<evidence type="ECO:0000259" key="3">
    <source>
        <dbReference type="Pfam" id="PF08028"/>
    </source>
</evidence>
<gene>
    <name evidence="5" type="ORF">EYF70_09240</name>
    <name evidence="4" type="ORF">GCM10007387_31750</name>
</gene>
<evidence type="ECO:0000259" key="2">
    <source>
        <dbReference type="Pfam" id="PF02771"/>
    </source>
</evidence>
<dbReference type="InterPro" id="IPR013107">
    <property type="entry name" value="Acyl-CoA_DH_C"/>
</dbReference>
<dbReference type="Pfam" id="PF08028">
    <property type="entry name" value="Acyl-CoA_dh_2"/>
    <property type="match status" value="1"/>
</dbReference>
<dbReference type="InterPro" id="IPR036250">
    <property type="entry name" value="AcylCo_DH-like_C"/>
</dbReference>
<evidence type="ECO:0000313" key="5">
    <source>
        <dbReference type="EMBL" id="QBI01008.1"/>
    </source>
</evidence>
<dbReference type="Proteomes" id="UP000292307">
    <property type="component" value="Chromosome"/>
</dbReference>
<organism evidence="4 7">
    <name type="scientific">Pseudoduganella albidiflava</name>
    <dbReference type="NCBI Taxonomy" id="321983"/>
    <lineage>
        <taxon>Bacteria</taxon>
        <taxon>Pseudomonadati</taxon>
        <taxon>Pseudomonadota</taxon>
        <taxon>Betaproteobacteria</taxon>
        <taxon>Burkholderiales</taxon>
        <taxon>Oxalobacteraceae</taxon>
        <taxon>Telluria group</taxon>
        <taxon>Pseudoduganella</taxon>
    </lineage>
</organism>
<protein>
    <submittedName>
        <fullName evidence="4">Monooxygenase</fullName>
    </submittedName>
</protein>
<dbReference type="Pfam" id="PF02771">
    <property type="entry name" value="Acyl-CoA_dh_N"/>
    <property type="match status" value="1"/>
</dbReference>